<dbReference type="HOGENOM" id="CLU_043418_1_1_1"/>
<dbReference type="Pfam" id="PF06966">
    <property type="entry name" value="DUF1295"/>
    <property type="match status" value="1"/>
</dbReference>
<feature type="transmembrane region" description="Helical" evidence="1">
    <location>
        <begin position="69"/>
        <end position="88"/>
    </location>
</feature>
<evidence type="ECO:0000313" key="2">
    <source>
        <dbReference type="EMBL" id="EPE03554.1"/>
    </source>
</evidence>
<proteinExistence type="predicted"/>
<keyword evidence="1" id="KW-0472">Membrane</keyword>
<dbReference type="VEuPathDB" id="FungiDB:F503_06727"/>
<dbReference type="eggNOG" id="KOG4650">
    <property type="taxonomic scope" value="Eukaryota"/>
</dbReference>
<dbReference type="PANTHER" id="PTHR32251">
    <property type="entry name" value="3-OXO-5-ALPHA-STEROID 4-DEHYDROGENASE"/>
    <property type="match status" value="1"/>
</dbReference>
<evidence type="ECO:0000313" key="3">
    <source>
        <dbReference type="Proteomes" id="UP000016923"/>
    </source>
</evidence>
<sequence length="320" mass="34907">MSGIKALDGYYLGLTAIITVAYQLVFFFIAYALKFDKLTDFAGGTNFIVLAVVTLALGSHGSGPSTRQLVASLFIIAWALRLSGFLLFRIMRTGTDDRFDDMRSRFLPFLGFWVFQMLWVWTVSLPVTIINAPSVHATTSFGGARDVIGAAMFAAGFACEAVADVQRFVFRQNRTSRADVCSAGLFAWSRHPNYFGEILLQFGIFTVVSTDAVGPSTAAVYSSILGPLLLTALLFFVSGMNLSERPAAAKRYAASHDAGDGNADAADGIHAWAAYKAYLDRTSILVPLPPVVYAPLPTWVKRTLLLEFPIYVFDPVKHGQ</sequence>
<feature type="transmembrane region" description="Helical" evidence="1">
    <location>
        <begin position="219"/>
        <end position="242"/>
    </location>
</feature>
<feature type="transmembrane region" description="Helical" evidence="1">
    <location>
        <begin position="150"/>
        <end position="170"/>
    </location>
</feature>
<keyword evidence="3" id="KW-1185">Reference proteome</keyword>
<reference evidence="2 3" key="1">
    <citation type="journal article" date="2013" name="BMC Genomics">
        <title>The genome and transcriptome of the pine saprophyte Ophiostoma piceae, and a comparison with the bark beetle-associated pine pathogen Grosmannia clavigera.</title>
        <authorList>
            <person name="Haridas S."/>
            <person name="Wang Y."/>
            <person name="Lim L."/>
            <person name="Massoumi Alamouti S."/>
            <person name="Jackman S."/>
            <person name="Docking R."/>
            <person name="Robertson G."/>
            <person name="Birol I."/>
            <person name="Bohlmann J."/>
            <person name="Breuil C."/>
        </authorList>
    </citation>
    <scope>NUCLEOTIDE SEQUENCE [LARGE SCALE GENOMIC DNA]</scope>
    <source>
        <strain evidence="2 3">UAMH 11346</strain>
    </source>
</reference>
<organism evidence="2 3">
    <name type="scientific">Ophiostoma piceae (strain UAMH 11346)</name>
    <name type="common">Sap stain fungus</name>
    <dbReference type="NCBI Taxonomy" id="1262450"/>
    <lineage>
        <taxon>Eukaryota</taxon>
        <taxon>Fungi</taxon>
        <taxon>Dikarya</taxon>
        <taxon>Ascomycota</taxon>
        <taxon>Pezizomycotina</taxon>
        <taxon>Sordariomycetes</taxon>
        <taxon>Sordariomycetidae</taxon>
        <taxon>Ophiostomatales</taxon>
        <taxon>Ophiostomataceae</taxon>
        <taxon>Ophiostoma</taxon>
    </lineage>
</organism>
<dbReference type="InterPro" id="IPR010721">
    <property type="entry name" value="UstE-like"/>
</dbReference>
<dbReference type="OMA" id="FQMLWVW"/>
<gene>
    <name evidence="2" type="ORF">F503_06727</name>
</gene>
<dbReference type="GO" id="GO:0016020">
    <property type="term" value="C:membrane"/>
    <property type="evidence" value="ECO:0007669"/>
    <property type="project" value="TreeGrafter"/>
</dbReference>
<feature type="transmembrane region" description="Helical" evidence="1">
    <location>
        <begin position="12"/>
        <end position="33"/>
    </location>
</feature>
<evidence type="ECO:0000256" key="1">
    <source>
        <dbReference type="SAM" id="Phobius"/>
    </source>
</evidence>
<feature type="transmembrane region" description="Helical" evidence="1">
    <location>
        <begin position="45"/>
        <end position="63"/>
    </location>
</feature>
<dbReference type="EMBL" id="KE148167">
    <property type="protein sequence ID" value="EPE03554.1"/>
    <property type="molecule type" value="Genomic_DNA"/>
</dbReference>
<feature type="transmembrane region" description="Helical" evidence="1">
    <location>
        <begin position="194"/>
        <end position="213"/>
    </location>
</feature>
<dbReference type="AlphaFoldDB" id="S3BQE2"/>
<feature type="transmembrane region" description="Helical" evidence="1">
    <location>
        <begin position="109"/>
        <end position="130"/>
    </location>
</feature>
<protein>
    <submittedName>
        <fullName evidence="2">Oxidoreductase-like protein</fullName>
    </submittedName>
</protein>
<dbReference type="PANTHER" id="PTHR32251:SF15">
    <property type="entry name" value="3-OXO-5-ALPHA-STEROID 4-DEHYDROGENASE (DUF1295)"/>
    <property type="match status" value="1"/>
</dbReference>
<dbReference type="PROSITE" id="PS50244">
    <property type="entry name" value="S5A_REDUCTASE"/>
    <property type="match status" value="1"/>
</dbReference>
<dbReference type="Gene3D" id="1.20.120.1630">
    <property type="match status" value="1"/>
</dbReference>
<keyword evidence="1" id="KW-1133">Transmembrane helix</keyword>
<dbReference type="Proteomes" id="UP000016923">
    <property type="component" value="Unassembled WGS sequence"/>
</dbReference>
<name>S3BQE2_OPHP1</name>
<keyword evidence="1" id="KW-0812">Transmembrane</keyword>
<dbReference type="OrthoDB" id="67965at2759"/>
<accession>S3BQE2</accession>